<dbReference type="InterPro" id="IPR015947">
    <property type="entry name" value="PUA-like_sf"/>
</dbReference>
<evidence type="ECO:0000313" key="2">
    <source>
        <dbReference type="EMBL" id="NDL64588.1"/>
    </source>
</evidence>
<protein>
    <submittedName>
        <fullName evidence="2">ASCH domain-containing protein</fullName>
    </submittedName>
</protein>
<dbReference type="PANTHER" id="PTHR39203:SF1">
    <property type="entry name" value="CYTOPLASMIC PROTEIN"/>
    <property type="match status" value="1"/>
</dbReference>
<dbReference type="Proteomes" id="UP000461443">
    <property type="component" value="Unassembled WGS sequence"/>
</dbReference>
<evidence type="ECO:0000313" key="3">
    <source>
        <dbReference type="Proteomes" id="UP000461443"/>
    </source>
</evidence>
<dbReference type="InterPro" id="IPR009326">
    <property type="entry name" value="DUF984"/>
</dbReference>
<dbReference type="SUPFAM" id="SSF88697">
    <property type="entry name" value="PUA domain-like"/>
    <property type="match status" value="1"/>
</dbReference>
<dbReference type="SMART" id="SM01022">
    <property type="entry name" value="ASCH"/>
    <property type="match status" value="1"/>
</dbReference>
<organism evidence="2 3">
    <name type="scientific">Acerihabitans arboris</name>
    <dbReference type="NCBI Taxonomy" id="2691583"/>
    <lineage>
        <taxon>Bacteria</taxon>
        <taxon>Pseudomonadati</taxon>
        <taxon>Pseudomonadota</taxon>
        <taxon>Gammaproteobacteria</taxon>
        <taxon>Enterobacterales</taxon>
        <taxon>Pectobacteriaceae</taxon>
        <taxon>Acerihabitans</taxon>
    </lineage>
</organism>
<reference evidence="2 3" key="2">
    <citation type="submission" date="2020-02" db="EMBL/GenBank/DDBJ databases">
        <title>The new genus of Enterobacteriales.</title>
        <authorList>
            <person name="Kim I.S."/>
        </authorList>
    </citation>
    <scope>NUCLEOTIDE SEQUENCE [LARGE SCALE GENOMIC DNA]</scope>
    <source>
        <strain evidence="2 3">SAP-6</strain>
    </source>
</reference>
<feature type="domain" description="ASCH" evidence="1">
    <location>
        <begin position="16"/>
        <end position="132"/>
    </location>
</feature>
<proteinExistence type="predicted"/>
<dbReference type="PIRSF" id="PIRSF021320">
    <property type="entry name" value="DUF984"/>
    <property type="match status" value="1"/>
</dbReference>
<reference evidence="2 3" key="1">
    <citation type="submission" date="2019-12" db="EMBL/GenBank/DDBJ databases">
        <authorList>
            <person name="Lee S.D."/>
        </authorList>
    </citation>
    <scope>NUCLEOTIDE SEQUENCE [LARGE SCALE GENOMIC DNA]</scope>
    <source>
        <strain evidence="2 3">SAP-6</strain>
    </source>
</reference>
<accession>A0A845SPW7</accession>
<keyword evidence="3" id="KW-1185">Reference proteome</keyword>
<dbReference type="AlphaFoldDB" id="A0A845SPW7"/>
<comment type="caution">
    <text evidence="2">The sequence shown here is derived from an EMBL/GenBank/DDBJ whole genome shotgun (WGS) entry which is preliminary data.</text>
</comment>
<dbReference type="CDD" id="cd06553">
    <property type="entry name" value="ASCH_Ef3133_like"/>
    <property type="match status" value="1"/>
</dbReference>
<evidence type="ECO:0000259" key="1">
    <source>
        <dbReference type="SMART" id="SM01022"/>
    </source>
</evidence>
<gene>
    <name evidence="2" type="ORF">GRH90_17780</name>
</gene>
<dbReference type="EMBL" id="WUBS01000013">
    <property type="protein sequence ID" value="NDL64588.1"/>
    <property type="molecule type" value="Genomic_DNA"/>
</dbReference>
<dbReference type="PANTHER" id="PTHR39203">
    <property type="entry name" value="CYTOPLASMIC PROTEIN-RELATED"/>
    <property type="match status" value="1"/>
</dbReference>
<dbReference type="Gene3D" id="3.10.400.10">
    <property type="entry name" value="Sulfate adenylyltransferase"/>
    <property type="match status" value="1"/>
</dbReference>
<dbReference type="InterPro" id="IPR007374">
    <property type="entry name" value="ASCH_domain"/>
</dbReference>
<name>A0A845SPW7_9GAMM</name>
<sequence length="135" mass="15227">MMRTFLTERYPDARLWAFGDSAEMADELLALVLRGEKTASCCSYNAYRRDGAPVIGGYHVVLDGRDNPACAIRTVAQRLVRYCDVTAEMAALEGEGDKSLAYWRESHQDFFTREGGFSPEMLLVFEQFEVIEVLA</sequence>
<dbReference type="Pfam" id="PF04266">
    <property type="entry name" value="ASCH"/>
    <property type="match status" value="1"/>
</dbReference>
<dbReference type="RefSeq" id="WP_162367304.1">
    <property type="nucleotide sequence ID" value="NZ_WUBS01000013.1"/>
</dbReference>